<keyword evidence="7" id="KW-1185">Reference proteome</keyword>
<proteinExistence type="predicted"/>
<evidence type="ECO:0000256" key="3">
    <source>
        <dbReference type="ARBA" id="ARBA00022771"/>
    </source>
</evidence>
<keyword evidence="4" id="KW-0862">Zinc</keyword>
<evidence type="ECO:0000256" key="1">
    <source>
        <dbReference type="ARBA" id="ARBA00004123"/>
    </source>
</evidence>
<dbReference type="GO" id="GO:0008270">
    <property type="term" value="F:zinc ion binding"/>
    <property type="evidence" value="ECO:0007669"/>
    <property type="project" value="UniProtKB-KW"/>
</dbReference>
<comment type="subcellular location">
    <subcellularLocation>
        <location evidence="1">Nucleus</location>
    </subcellularLocation>
</comment>
<evidence type="ECO:0000313" key="7">
    <source>
        <dbReference type="Proteomes" id="UP000789396"/>
    </source>
</evidence>
<keyword evidence="3" id="KW-0863">Zinc-finger</keyword>
<dbReference type="AlphaFoldDB" id="A0A9N9HXI5"/>
<evidence type="ECO:0000256" key="4">
    <source>
        <dbReference type="ARBA" id="ARBA00022833"/>
    </source>
</evidence>
<reference evidence="6" key="1">
    <citation type="submission" date="2021-06" db="EMBL/GenBank/DDBJ databases">
        <authorList>
            <person name="Kallberg Y."/>
            <person name="Tangrot J."/>
            <person name="Rosling A."/>
        </authorList>
    </citation>
    <scope>NUCLEOTIDE SEQUENCE</scope>
    <source>
        <strain evidence="6">IN212</strain>
    </source>
</reference>
<evidence type="ECO:0000256" key="5">
    <source>
        <dbReference type="ARBA" id="ARBA00023242"/>
    </source>
</evidence>
<evidence type="ECO:0000256" key="2">
    <source>
        <dbReference type="ARBA" id="ARBA00022723"/>
    </source>
</evidence>
<keyword evidence="5" id="KW-0539">Nucleus</keyword>
<name>A0A9N9HXI5_9GLOM</name>
<dbReference type="EMBL" id="CAJVPZ010022093">
    <property type="protein sequence ID" value="CAG8710257.1"/>
    <property type="molecule type" value="Genomic_DNA"/>
</dbReference>
<dbReference type="SUPFAM" id="SSF53098">
    <property type="entry name" value="Ribonuclease H-like"/>
    <property type="match status" value="1"/>
</dbReference>
<evidence type="ECO:0000313" key="6">
    <source>
        <dbReference type="EMBL" id="CAG8710257.1"/>
    </source>
</evidence>
<organism evidence="6 7">
    <name type="scientific">Racocetra fulgida</name>
    <dbReference type="NCBI Taxonomy" id="60492"/>
    <lineage>
        <taxon>Eukaryota</taxon>
        <taxon>Fungi</taxon>
        <taxon>Fungi incertae sedis</taxon>
        <taxon>Mucoromycota</taxon>
        <taxon>Glomeromycotina</taxon>
        <taxon>Glomeromycetes</taxon>
        <taxon>Diversisporales</taxon>
        <taxon>Gigasporaceae</taxon>
        <taxon>Racocetra</taxon>
    </lineage>
</organism>
<sequence length="302" mass="34324">MSDCYTTSDEFDLCDATSEEESDSLNDVEGEAIATVMSSQQKELSDSFSINRNKHNKTSPVWNFMSEEKEGDKVIARICGKCGQKFSPTTTTGVLSNHLSNKHDIELIQKPYGKGDVRHKKEARYDLVAKELRSLTSKVVLIADIWTSISNQAYLCVTVHYIDDKWQMRQLLLAFIHFEHNHTAIRTKEKLYELCDAMNISDKIIALTTDNYSAMVLCGSLIMLHRFKKMRNELSLLVTVHKKQLESAYPNDKEWEVKDIMLMTFPFGNQKDAALTSLRNVMSQYNSQTPTATTTTPTLKSA</sequence>
<dbReference type="OrthoDB" id="2417650at2759"/>
<gene>
    <name evidence="6" type="ORF">RFULGI_LOCUS10799</name>
</gene>
<keyword evidence="2" id="KW-0479">Metal-binding</keyword>
<comment type="caution">
    <text evidence="6">The sequence shown here is derived from an EMBL/GenBank/DDBJ whole genome shotgun (WGS) entry which is preliminary data.</text>
</comment>
<dbReference type="Proteomes" id="UP000789396">
    <property type="component" value="Unassembled WGS sequence"/>
</dbReference>
<dbReference type="PANTHER" id="PTHR46481">
    <property type="entry name" value="ZINC FINGER BED DOMAIN-CONTAINING PROTEIN 4"/>
    <property type="match status" value="1"/>
</dbReference>
<protein>
    <submittedName>
        <fullName evidence="6">5255_t:CDS:1</fullName>
    </submittedName>
</protein>
<dbReference type="SMART" id="SM00614">
    <property type="entry name" value="ZnF_BED"/>
    <property type="match status" value="1"/>
</dbReference>
<dbReference type="GO" id="GO:0005634">
    <property type="term" value="C:nucleus"/>
    <property type="evidence" value="ECO:0007669"/>
    <property type="project" value="UniProtKB-SubCell"/>
</dbReference>
<dbReference type="PANTHER" id="PTHR46481:SF10">
    <property type="entry name" value="ZINC FINGER BED DOMAIN-CONTAINING PROTEIN 39"/>
    <property type="match status" value="1"/>
</dbReference>
<feature type="non-terminal residue" evidence="6">
    <location>
        <position position="1"/>
    </location>
</feature>
<accession>A0A9N9HXI5</accession>
<dbReference type="InterPro" id="IPR052035">
    <property type="entry name" value="ZnF_BED_domain_contain"/>
</dbReference>
<dbReference type="InterPro" id="IPR012337">
    <property type="entry name" value="RNaseH-like_sf"/>
</dbReference>